<feature type="chain" id="PRO_5005466810" description="Outer membrane protein beta-barrel domain-containing protein" evidence="2">
    <location>
        <begin position="28"/>
        <end position="202"/>
    </location>
</feature>
<keyword evidence="4" id="KW-1185">Reference proteome</keyword>
<evidence type="ECO:0000256" key="1">
    <source>
        <dbReference type="SAM" id="MobiDB-lite"/>
    </source>
</evidence>
<evidence type="ECO:0000313" key="4">
    <source>
        <dbReference type="Proteomes" id="UP000064967"/>
    </source>
</evidence>
<name>A0A0K1Q3J7_9BACT</name>
<dbReference type="EMBL" id="CP012333">
    <property type="protein sequence ID" value="AKU99944.1"/>
    <property type="molecule type" value="Genomic_DNA"/>
</dbReference>
<keyword evidence="2" id="KW-0732">Signal</keyword>
<accession>A0A0K1Q3J7</accession>
<sequence length="202" mass="21297">MARCSWRWLASAGAAIACIMHASSAHADTSSWLSAGGGYTFQHDDVRGKTDSAGAMSFALGVGSTPNAGVVVGGLVRSTTYFGLGTDLNLSARFASGGFARGQWGFAIDLGPSWRTWRSGDYGKFPLHGMAILGAPWGLQLGVGGDIWSISGEPFARGAMALLEIDFLRLTVMRQGPTDKWWENPSPAGGSRLPPSETDLSR</sequence>
<evidence type="ECO:0000313" key="3">
    <source>
        <dbReference type="EMBL" id="AKU99944.1"/>
    </source>
</evidence>
<evidence type="ECO:0000256" key="2">
    <source>
        <dbReference type="SAM" id="SignalP"/>
    </source>
</evidence>
<dbReference type="AlphaFoldDB" id="A0A0K1Q3J7"/>
<dbReference type="PROSITE" id="PS51257">
    <property type="entry name" value="PROKAR_LIPOPROTEIN"/>
    <property type="match status" value="1"/>
</dbReference>
<proteinExistence type="predicted"/>
<feature type="region of interest" description="Disordered" evidence="1">
    <location>
        <begin position="179"/>
        <end position="202"/>
    </location>
</feature>
<evidence type="ECO:0008006" key="5">
    <source>
        <dbReference type="Google" id="ProtNLM"/>
    </source>
</evidence>
<dbReference type="RefSeq" id="WP_146651321.1">
    <property type="nucleotide sequence ID" value="NZ_CP012333.1"/>
</dbReference>
<protein>
    <recommendedName>
        <fullName evidence="5">Outer membrane protein beta-barrel domain-containing protein</fullName>
    </recommendedName>
</protein>
<reference evidence="3 4" key="1">
    <citation type="submission" date="2015-08" db="EMBL/GenBank/DDBJ databases">
        <authorList>
            <person name="Babu N.S."/>
            <person name="Beckwith C.J."/>
            <person name="Beseler K.G."/>
            <person name="Brison A."/>
            <person name="Carone J.V."/>
            <person name="Caskin T.P."/>
            <person name="Diamond M."/>
            <person name="Durham M.E."/>
            <person name="Foxe J.M."/>
            <person name="Go M."/>
            <person name="Henderson B.A."/>
            <person name="Jones I.B."/>
            <person name="McGettigan J.A."/>
            <person name="Micheletti S.J."/>
            <person name="Nasrallah M.E."/>
            <person name="Ortiz D."/>
            <person name="Piller C.R."/>
            <person name="Privatt S.R."/>
            <person name="Schneider S.L."/>
            <person name="Sharp S."/>
            <person name="Smith T.C."/>
            <person name="Stanton J.D."/>
            <person name="Ullery H.E."/>
            <person name="Wilson R.J."/>
            <person name="Serrano M.G."/>
            <person name="Buck G."/>
            <person name="Lee V."/>
            <person name="Wang Y."/>
            <person name="Carvalho R."/>
            <person name="Voegtly L."/>
            <person name="Shi R."/>
            <person name="Duckworth R."/>
            <person name="Johnson A."/>
            <person name="Loviza R."/>
            <person name="Walstead R."/>
            <person name="Shah Z."/>
            <person name="Kiflezghi M."/>
            <person name="Wade K."/>
            <person name="Ball S.L."/>
            <person name="Bradley K.W."/>
            <person name="Asai D.J."/>
            <person name="Bowman C.A."/>
            <person name="Russell D.A."/>
            <person name="Pope W.H."/>
            <person name="Jacobs-Sera D."/>
            <person name="Hendrix R.W."/>
            <person name="Hatfull G.F."/>
        </authorList>
    </citation>
    <scope>NUCLEOTIDE SEQUENCE [LARGE SCALE GENOMIC DNA]</scope>
    <source>
        <strain evidence="3 4">DSM 27648</strain>
    </source>
</reference>
<dbReference type="STRING" id="1391654.AKJ09_06608"/>
<dbReference type="Proteomes" id="UP000064967">
    <property type="component" value="Chromosome"/>
</dbReference>
<feature type="signal peptide" evidence="2">
    <location>
        <begin position="1"/>
        <end position="27"/>
    </location>
</feature>
<gene>
    <name evidence="3" type="ORF">AKJ09_06608</name>
</gene>
<organism evidence="3 4">
    <name type="scientific">Labilithrix luteola</name>
    <dbReference type="NCBI Taxonomy" id="1391654"/>
    <lineage>
        <taxon>Bacteria</taxon>
        <taxon>Pseudomonadati</taxon>
        <taxon>Myxococcota</taxon>
        <taxon>Polyangia</taxon>
        <taxon>Polyangiales</taxon>
        <taxon>Labilitrichaceae</taxon>
        <taxon>Labilithrix</taxon>
    </lineage>
</organism>
<dbReference type="KEGG" id="llu:AKJ09_06608"/>